<proteinExistence type="predicted"/>
<name>A0A812STB7_SYMPI</name>
<dbReference type="GO" id="GO:0015074">
    <property type="term" value="P:DNA integration"/>
    <property type="evidence" value="ECO:0007669"/>
    <property type="project" value="InterPro"/>
</dbReference>
<dbReference type="Gene3D" id="3.30.420.10">
    <property type="entry name" value="Ribonuclease H-like superfamily/Ribonuclease H"/>
    <property type="match status" value="1"/>
</dbReference>
<dbReference type="EMBL" id="CAJNIZ010026125">
    <property type="protein sequence ID" value="CAE7489417.1"/>
    <property type="molecule type" value="Genomic_DNA"/>
</dbReference>
<feature type="region of interest" description="Disordered" evidence="1">
    <location>
        <begin position="81"/>
        <end position="141"/>
    </location>
</feature>
<comment type="caution">
    <text evidence="3">The sequence shown here is derived from an EMBL/GenBank/DDBJ whole genome shotgun (WGS) entry which is preliminary data.</text>
</comment>
<organism evidence="3 4">
    <name type="scientific">Symbiodinium pilosum</name>
    <name type="common">Dinoflagellate</name>
    <dbReference type="NCBI Taxonomy" id="2952"/>
    <lineage>
        <taxon>Eukaryota</taxon>
        <taxon>Sar</taxon>
        <taxon>Alveolata</taxon>
        <taxon>Dinophyceae</taxon>
        <taxon>Suessiales</taxon>
        <taxon>Symbiodiniaceae</taxon>
        <taxon>Symbiodinium</taxon>
    </lineage>
</organism>
<feature type="domain" description="Integrase catalytic" evidence="2">
    <location>
        <begin position="703"/>
        <end position="859"/>
    </location>
</feature>
<dbReference type="OrthoDB" id="448248at2759"/>
<dbReference type="GO" id="GO:0003676">
    <property type="term" value="F:nucleic acid binding"/>
    <property type="evidence" value="ECO:0007669"/>
    <property type="project" value="InterPro"/>
</dbReference>
<dbReference type="SUPFAM" id="SSF53098">
    <property type="entry name" value="Ribonuclease H-like"/>
    <property type="match status" value="1"/>
</dbReference>
<evidence type="ECO:0000256" key="1">
    <source>
        <dbReference type="SAM" id="MobiDB-lite"/>
    </source>
</evidence>
<feature type="compositionally biased region" description="Basic and acidic residues" evidence="1">
    <location>
        <begin position="659"/>
        <end position="672"/>
    </location>
</feature>
<feature type="compositionally biased region" description="Polar residues" evidence="1">
    <location>
        <begin position="624"/>
        <end position="641"/>
    </location>
</feature>
<dbReference type="PROSITE" id="PS50994">
    <property type="entry name" value="INTEGRASE"/>
    <property type="match status" value="1"/>
</dbReference>
<feature type="compositionally biased region" description="Basic and acidic residues" evidence="1">
    <location>
        <begin position="1039"/>
        <end position="1048"/>
    </location>
</feature>
<gene>
    <name evidence="3" type="ORF">SPIL2461_LOCUS12598</name>
</gene>
<evidence type="ECO:0000313" key="4">
    <source>
        <dbReference type="Proteomes" id="UP000649617"/>
    </source>
</evidence>
<keyword evidence="4" id="KW-1185">Reference proteome</keyword>
<dbReference type="InterPro" id="IPR036397">
    <property type="entry name" value="RNaseH_sf"/>
</dbReference>
<evidence type="ECO:0000313" key="3">
    <source>
        <dbReference type="EMBL" id="CAE7489417.1"/>
    </source>
</evidence>
<dbReference type="InterPro" id="IPR001584">
    <property type="entry name" value="Integrase_cat-core"/>
</dbReference>
<accession>A0A812STB7</accession>
<dbReference type="InterPro" id="IPR012337">
    <property type="entry name" value="RNaseH-like_sf"/>
</dbReference>
<feature type="region of interest" description="Disordered" evidence="1">
    <location>
        <begin position="1"/>
        <end position="39"/>
    </location>
</feature>
<feature type="region of interest" description="Disordered" evidence="1">
    <location>
        <begin position="999"/>
        <end position="1106"/>
    </location>
</feature>
<feature type="compositionally biased region" description="Basic and acidic residues" evidence="1">
    <location>
        <begin position="81"/>
        <end position="110"/>
    </location>
</feature>
<dbReference type="AlphaFoldDB" id="A0A812STB7"/>
<dbReference type="Proteomes" id="UP000649617">
    <property type="component" value="Unassembled WGS sequence"/>
</dbReference>
<protein>
    <recommendedName>
        <fullName evidence="2">Integrase catalytic domain-containing protein</fullName>
    </recommendedName>
</protein>
<evidence type="ECO:0000259" key="2">
    <source>
        <dbReference type="PROSITE" id="PS50994"/>
    </source>
</evidence>
<feature type="compositionally biased region" description="Basic and acidic residues" evidence="1">
    <location>
        <begin position="22"/>
        <end position="31"/>
    </location>
</feature>
<sequence>MVRKPDPFLALDPDPFPDFPEDLGRALDKTTKPIPETDEEAAKLVGARGKAYPKFLPGGLKLWNPTLSDLFFGTDFRKPGDPDNDHHAADLKDEKDSNRAEGHAEVKDANESSGGRDLQDQHRQRGVVGRHHDREAHCKGRAKAVKSRALVEAESLDRSPHQPLHKLSAHLKKQGWALRTLLVLITWVTSGWTECYPSFLGPPKVRLVWQPSTGTWSPPSGTCSEAAIVGCQVFANRNQAFNWLLDDLDSSSSSSAWMSLSKPQINQFTKQLQKAGVDVAEVYSPPRVTKRAHLHGLRPGFALDLTTGWNFNIPRHRQGVWFANIGERHVDFSVSVALIQINAGRGFLFEHPRGAKSWKMRSLQKLKAHPQVYTVSLDMCQFELQNSKGDTVLKPTLLLTNIETLATALARRCDKQHKHVPLEGGQNTKLSAIYTDAFVDAILKGLRQHLRAQHFPVFDMKDSWELTPHELRCRHFCKRSTLASPEECMEYEVAKLRFTGQRRTSLWYQDGEPQLWTDNWQSCPSTPPTKASWSGITCFELQADFRLPQELQELAAWLAQGAAHDFYTYQDDEAAFQAKWMMICAQVFPSHRILGDEARERRADARAVSFADHEDDPFSEATGLPNSSTSTSTHLGDTSFASPDGPAMVDEPQPPQQPHEGDEARVRHELREIPMPGDVDNGDESETKAPIPPPEIRPAHVMSRTMPFNECVGVDLFFLGRRIFLNMLCWGTNFQLVEMIEDRTSETVAMAMARSWMAHYGPPALVICDQGPEFVGQEFCQLMADNAVVLHFTDTHSPWQNSRTEKAGGIFKSCLEKVCQETTAVSEKDLLTAVAESIMLPGSLLSDDHIDREFVLDTISDNMHRAMEIRKAAAKAWMEHQDFEAVTRAARANTRTVDKIQIKNGDRVYVWRASKAGLDQEWWFKLQTMAGPCGSVCEAIYSRRPESKPGWSFGAELRKVLTRELLEDLESGKVRHYRDIQHEEPPGELEMDEEMTLYEPSFPADDNDQDIFRELGLGDPDEPAPDAEMNPPRLLENGEDPRAPELESTRPPSEASAVRVASDEPGTASASRRSSVRVDEATAGEFPFGPIREARTAPPMPYPMTE</sequence>
<feature type="region of interest" description="Disordered" evidence="1">
    <location>
        <begin position="605"/>
        <end position="695"/>
    </location>
</feature>
<reference evidence="3" key="1">
    <citation type="submission" date="2021-02" db="EMBL/GenBank/DDBJ databases">
        <authorList>
            <person name="Dougan E. K."/>
            <person name="Rhodes N."/>
            <person name="Thang M."/>
            <person name="Chan C."/>
        </authorList>
    </citation>
    <scope>NUCLEOTIDE SEQUENCE</scope>
</reference>